<protein>
    <submittedName>
        <fullName evidence="2">Uncharacterized protein</fullName>
    </submittedName>
</protein>
<name>A0A1G2KR16_9BACT</name>
<evidence type="ECO:0000313" key="3">
    <source>
        <dbReference type="Proteomes" id="UP000178710"/>
    </source>
</evidence>
<dbReference type="Proteomes" id="UP000178710">
    <property type="component" value="Unassembled WGS sequence"/>
</dbReference>
<organism evidence="2 3">
    <name type="scientific">Candidatus Sungbacteria bacterium RIFCSPHIGHO2_02_FULL_49_20</name>
    <dbReference type="NCBI Taxonomy" id="1802272"/>
    <lineage>
        <taxon>Bacteria</taxon>
        <taxon>Candidatus Sungiibacteriota</taxon>
    </lineage>
</organism>
<proteinExistence type="predicted"/>
<evidence type="ECO:0000256" key="1">
    <source>
        <dbReference type="SAM" id="MobiDB-lite"/>
    </source>
</evidence>
<gene>
    <name evidence="2" type="ORF">A3C12_00845</name>
</gene>
<feature type="region of interest" description="Disordered" evidence="1">
    <location>
        <begin position="79"/>
        <end position="105"/>
    </location>
</feature>
<accession>A0A1G2KR16</accession>
<dbReference type="AlphaFoldDB" id="A0A1G2KR16"/>
<comment type="caution">
    <text evidence="2">The sequence shown here is derived from an EMBL/GenBank/DDBJ whole genome shotgun (WGS) entry which is preliminary data.</text>
</comment>
<reference evidence="2 3" key="1">
    <citation type="journal article" date="2016" name="Nat. Commun.">
        <title>Thousands of microbial genomes shed light on interconnected biogeochemical processes in an aquifer system.</title>
        <authorList>
            <person name="Anantharaman K."/>
            <person name="Brown C.T."/>
            <person name="Hug L.A."/>
            <person name="Sharon I."/>
            <person name="Castelle C.J."/>
            <person name="Probst A.J."/>
            <person name="Thomas B.C."/>
            <person name="Singh A."/>
            <person name="Wilkins M.J."/>
            <person name="Karaoz U."/>
            <person name="Brodie E.L."/>
            <person name="Williams K.H."/>
            <person name="Hubbard S.S."/>
            <person name="Banfield J.F."/>
        </authorList>
    </citation>
    <scope>NUCLEOTIDE SEQUENCE [LARGE SCALE GENOMIC DNA]</scope>
</reference>
<sequence length="105" mass="11785">MSQGLDKAEDAVRQCYTNLDSARAQQIAATKLESMKETSRGFIRANKALNRALKARNQARGWAYSRGFDRAVARHIKSSSGIRNEHATPEIAPPMESYRGRTVYK</sequence>
<dbReference type="EMBL" id="MHQK01000017">
    <property type="protein sequence ID" value="OHA01865.1"/>
    <property type="molecule type" value="Genomic_DNA"/>
</dbReference>
<evidence type="ECO:0000313" key="2">
    <source>
        <dbReference type="EMBL" id="OHA01865.1"/>
    </source>
</evidence>